<reference evidence="1" key="1">
    <citation type="journal article" date="2010" name="Nature">
        <title>The sequence and de novo assembly of the giant panda genome.</title>
        <authorList>
            <person name="Li R."/>
            <person name="Fan W."/>
            <person name="Tian G."/>
            <person name="Zhu H."/>
            <person name="He L."/>
            <person name="Cai J."/>
            <person name="Huang Q."/>
            <person name="Cai Q."/>
            <person name="Li B."/>
            <person name="Bai Y."/>
            <person name="Zhang Z."/>
            <person name="Zhang Y."/>
            <person name="Wang W."/>
            <person name="Li J."/>
            <person name="Wei F."/>
            <person name="Li H."/>
            <person name="Jian M."/>
            <person name="Li J."/>
            <person name="Zhang Z."/>
            <person name="Nielsen R."/>
            <person name="Li D."/>
            <person name="Gu W."/>
            <person name="Yang Z."/>
            <person name="Xuan Z."/>
            <person name="Ryder O.A."/>
            <person name="Leung F.C."/>
            <person name="Zhou Y."/>
            <person name="Cao J."/>
            <person name="Sun X."/>
            <person name="Fu Y."/>
            <person name="Fang X."/>
            <person name="Guo X."/>
            <person name="Wang B."/>
            <person name="Hou R."/>
            <person name="Shen F."/>
            <person name="Mu B."/>
            <person name="Ni P."/>
            <person name="Lin R."/>
            <person name="Qian W."/>
            <person name="Wang G."/>
            <person name="Yu C."/>
            <person name="Nie W."/>
            <person name="Wang J."/>
            <person name="Wu Z."/>
            <person name="Liang H."/>
            <person name="Min J."/>
            <person name="Wu Q."/>
            <person name="Cheng S."/>
            <person name="Ruan J."/>
            <person name="Wang M."/>
            <person name="Shi Z."/>
            <person name="Wen M."/>
            <person name="Liu B."/>
            <person name="Ren X."/>
            <person name="Zheng H."/>
            <person name="Dong D."/>
            <person name="Cook K."/>
            <person name="Shan G."/>
            <person name="Zhang H."/>
            <person name="Kosiol C."/>
            <person name="Xie X."/>
            <person name="Lu Z."/>
            <person name="Zheng H."/>
            <person name="Li Y."/>
            <person name="Steiner C.C."/>
            <person name="Lam T.T."/>
            <person name="Lin S."/>
            <person name="Zhang Q."/>
            <person name="Li G."/>
            <person name="Tian J."/>
            <person name="Gong T."/>
            <person name="Liu H."/>
            <person name="Zhang D."/>
            <person name="Fang L."/>
            <person name="Ye C."/>
            <person name="Zhang J."/>
            <person name="Hu W."/>
            <person name="Xu A."/>
            <person name="Ren Y."/>
            <person name="Zhang G."/>
            <person name="Bruford M.W."/>
            <person name="Li Q."/>
            <person name="Ma L."/>
            <person name="Guo Y."/>
            <person name="An N."/>
            <person name="Hu Y."/>
            <person name="Zheng Y."/>
            <person name="Shi Y."/>
            <person name="Li Z."/>
            <person name="Liu Q."/>
            <person name="Chen Y."/>
            <person name="Zhao J."/>
            <person name="Qu N."/>
            <person name="Zhao S."/>
            <person name="Tian F."/>
            <person name="Wang X."/>
            <person name="Wang H."/>
            <person name="Xu L."/>
            <person name="Liu X."/>
            <person name="Vinar T."/>
            <person name="Wang Y."/>
            <person name="Lam T.W."/>
            <person name="Yiu S.M."/>
            <person name="Liu S."/>
            <person name="Zhang H."/>
            <person name="Li D."/>
            <person name="Huang Y."/>
            <person name="Wang X."/>
            <person name="Yang G."/>
            <person name="Jiang Z."/>
            <person name="Wang J."/>
            <person name="Qin N."/>
            <person name="Li L."/>
            <person name="Li J."/>
            <person name="Bolund L."/>
            <person name="Kristiansen K."/>
            <person name="Wong G.K."/>
            <person name="Olson M."/>
            <person name="Zhang X."/>
            <person name="Li S."/>
            <person name="Yang H."/>
            <person name="Wang J."/>
            <person name="Wang J."/>
        </authorList>
    </citation>
    <scope>NUCLEOTIDE SEQUENCE [LARGE SCALE GENOMIC DNA]</scope>
</reference>
<dbReference type="EMBL" id="GL193464">
    <property type="protein sequence ID" value="EFB24463.1"/>
    <property type="molecule type" value="Genomic_DNA"/>
</dbReference>
<name>D2HVG9_AILME</name>
<accession>D2HVG9</accession>
<dbReference type="InParanoid" id="D2HVG9"/>
<dbReference type="AlphaFoldDB" id="D2HVG9"/>
<evidence type="ECO:0000313" key="1">
    <source>
        <dbReference type="EMBL" id="EFB24463.1"/>
    </source>
</evidence>
<organism evidence="1">
    <name type="scientific">Ailuropoda melanoleuca</name>
    <name type="common">Giant panda</name>
    <dbReference type="NCBI Taxonomy" id="9646"/>
    <lineage>
        <taxon>Eukaryota</taxon>
        <taxon>Metazoa</taxon>
        <taxon>Chordata</taxon>
        <taxon>Craniata</taxon>
        <taxon>Vertebrata</taxon>
        <taxon>Euteleostomi</taxon>
        <taxon>Mammalia</taxon>
        <taxon>Eutheria</taxon>
        <taxon>Laurasiatheria</taxon>
        <taxon>Carnivora</taxon>
        <taxon>Caniformia</taxon>
        <taxon>Ursidae</taxon>
        <taxon>Ailuropoda</taxon>
    </lineage>
</organism>
<sequence>MTGLLLPTAGLKLSELYQVDFTSTRWRGSTLSLKEETSGTPSSGVYCEDPWDTGNQRIRLNGRDSKRQTQFGTRQRLQEPCGSQGVVPLHSYRPIQKNMFNRNKEQPQRHTKAVNQKELATFRGLLTSRTTQVAAQWRLGTQFQLRVRLVPASTLNCHSPEMSTHFPALRGQQTVARCRAKAGSRKQGPELVPPVLSGHNNSIWHVLSAVLGAVFTTGDMRINGQSLDFCSLGIGWKATKERRQELPGSG</sequence>
<proteinExistence type="predicted"/>
<protein>
    <submittedName>
        <fullName evidence="1">Uncharacterized protein</fullName>
    </submittedName>
</protein>
<gene>
    <name evidence="1" type="ORF">PANDA_016362</name>
</gene>